<feature type="region of interest" description="Disordered" evidence="6">
    <location>
        <begin position="810"/>
        <end position="841"/>
    </location>
</feature>
<evidence type="ECO:0000313" key="11">
    <source>
        <dbReference type="Proteomes" id="UP000694044"/>
    </source>
</evidence>
<keyword evidence="7" id="KW-0812">Transmembrane</keyword>
<comment type="caution">
    <text evidence="5">Lacks conserved residue(s) required for the propagation of feature annotation.</text>
</comment>
<sequence length="841" mass="91648">MLRPCLALALLGAASAYDYPPSPPINYKTYAEMTKYLLELNATFPDVVQVSVAQETYGLPYPEELQCVADDETKSTEPCKQFVVHLTNHSTLASDPERPEVFISGALHGNERVGPNAAIELVALVAHATSSFGTDDKVKPTPDTQRWLRELVNARNVLVTPMTNAHGYSHNRREELAVDPNRDYNYMKAGADCMQTMTSRVVNEIWRDHIFQLAVTFHGGTRAVAYEWGSPDHYLNGDEKQPSEKSPDHMAQFQIANTLANFAGVFPDKKLYPTGTMNDVVYGVTGGMEDWGYAASWENQFYDAKAQPFHACEPTTFGGYPKEKTIYNNITNRAFNMLVETSNSKEPRAADLGNFKELYNANVDFFRTEGITTEFVGHVPRNVRLALMMIEMAQPLVRWVDAAGSSQSQELSSVFPAASLYTTNADQVTEMGCGSLAWERNQVATCDVSDCSVVNSAHSKLQIAWEVLGALTVDSTHVQASTSATFEDDSILMETSTQKGTTRRFYEFASDSSQAAAANADTLGTSLFVTCLDLGYVTSDKLYVRAVATVDQDWKRQGSGVDGPSPHVPPQSHLVNARTNPNWDFEWNGHRVTGALEWMSPVITVDIATKSEANDISSGNTPDLPSSDTSASSTQSASAESESEDSDDTTGPRTIGKEQTKDEDEESEDSGDDVSASASTTAASPPTATAAEPASTKATDTDDSESDDEETTLDDEVKASDDEAAAATPKPSSVDSTQDATALAANGSSLDDNPPSGLLQFGYLIMSSCAMIIVLTLAYLYRRVFRRPRQPYMNISSLEQTTRVTINNIDDEDYDVDEDKSGDDGAGPRIPRHAQTSRSVL</sequence>
<evidence type="ECO:0000256" key="4">
    <source>
        <dbReference type="ARBA" id="ARBA00022833"/>
    </source>
</evidence>
<name>A0A8T1W7P9_9STRA</name>
<dbReference type="SMART" id="SM00631">
    <property type="entry name" value="Zn_pept"/>
    <property type="match status" value="1"/>
</dbReference>
<keyword evidence="7" id="KW-0472">Membrane</keyword>
<keyword evidence="4" id="KW-0862">Zinc</keyword>
<dbReference type="PROSITE" id="PS00132">
    <property type="entry name" value="CARBOXYPEPT_ZN_1"/>
    <property type="match status" value="1"/>
</dbReference>
<dbReference type="InterPro" id="IPR000834">
    <property type="entry name" value="Peptidase_M14"/>
</dbReference>
<feature type="compositionally biased region" description="Acidic residues" evidence="6">
    <location>
        <begin position="701"/>
        <end position="714"/>
    </location>
</feature>
<organism evidence="10 11">
    <name type="scientific">Phytophthora pseudosyringae</name>
    <dbReference type="NCBI Taxonomy" id="221518"/>
    <lineage>
        <taxon>Eukaryota</taxon>
        <taxon>Sar</taxon>
        <taxon>Stramenopiles</taxon>
        <taxon>Oomycota</taxon>
        <taxon>Peronosporomycetes</taxon>
        <taxon>Peronosporales</taxon>
        <taxon>Peronosporaceae</taxon>
        <taxon>Phytophthora</taxon>
    </lineage>
</organism>
<feature type="compositionally biased region" description="Polar residues" evidence="6">
    <location>
        <begin position="730"/>
        <end position="739"/>
    </location>
</feature>
<feature type="domain" description="Peptidase M14" evidence="9">
    <location>
        <begin position="26"/>
        <end position="330"/>
    </location>
</feature>
<feature type="region of interest" description="Disordered" evidence="6">
    <location>
        <begin position="556"/>
        <end position="577"/>
    </location>
</feature>
<dbReference type="OrthoDB" id="10249045at2759"/>
<dbReference type="GO" id="GO:0008270">
    <property type="term" value="F:zinc ion binding"/>
    <property type="evidence" value="ECO:0007669"/>
    <property type="project" value="InterPro"/>
</dbReference>
<keyword evidence="8" id="KW-0732">Signal</keyword>
<evidence type="ECO:0000259" key="9">
    <source>
        <dbReference type="PROSITE" id="PS52035"/>
    </source>
</evidence>
<keyword evidence="3" id="KW-0479">Metal-binding</keyword>
<feature type="signal peptide" evidence="8">
    <location>
        <begin position="1"/>
        <end position="16"/>
    </location>
</feature>
<dbReference type="GO" id="GO:0004181">
    <property type="term" value="F:metallocarboxypeptidase activity"/>
    <property type="evidence" value="ECO:0007669"/>
    <property type="project" value="InterPro"/>
</dbReference>
<feature type="compositionally biased region" description="Low complexity" evidence="6">
    <location>
        <begin position="626"/>
        <end position="640"/>
    </location>
</feature>
<comment type="caution">
    <text evidence="10">The sequence shown here is derived from an EMBL/GenBank/DDBJ whole genome shotgun (WGS) entry which is preliminary data.</text>
</comment>
<feature type="compositionally biased region" description="Polar residues" evidence="6">
    <location>
        <begin position="614"/>
        <end position="624"/>
    </location>
</feature>
<dbReference type="GO" id="GO:0006508">
    <property type="term" value="P:proteolysis"/>
    <property type="evidence" value="ECO:0007669"/>
    <property type="project" value="InterPro"/>
</dbReference>
<dbReference type="AlphaFoldDB" id="A0A8T1W7P9"/>
<feature type="chain" id="PRO_5035860148" description="Peptidase M14 domain-containing protein" evidence="8">
    <location>
        <begin position="17"/>
        <end position="841"/>
    </location>
</feature>
<proteinExistence type="inferred from homology"/>
<dbReference type="EMBL" id="JAGDFM010000046">
    <property type="protein sequence ID" value="KAG7389311.1"/>
    <property type="molecule type" value="Genomic_DNA"/>
</dbReference>
<dbReference type="InterPro" id="IPR057246">
    <property type="entry name" value="CARBOXYPEPT_ZN_1"/>
</dbReference>
<evidence type="ECO:0000313" key="10">
    <source>
        <dbReference type="EMBL" id="KAG7389311.1"/>
    </source>
</evidence>
<dbReference type="PROSITE" id="PS52035">
    <property type="entry name" value="PEPTIDASE_M14"/>
    <property type="match status" value="1"/>
</dbReference>
<evidence type="ECO:0000256" key="8">
    <source>
        <dbReference type="SAM" id="SignalP"/>
    </source>
</evidence>
<keyword evidence="7" id="KW-1133">Transmembrane helix</keyword>
<dbReference type="GO" id="GO:0005615">
    <property type="term" value="C:extracellular space"/>
    <property type="evidence" value="ECO:0007669"/>
    <property type="project" value="TreeGrafter"/>
</dbReference>
<evidence type="ECO:0000256" key="2">
    <source>
        <dbReference type="ARBA" id="ARBA00005988"/>
    </source>
</evidence>
<feature type="compositionally biased region" description="Acidic residues" evidence="6">
    <location>
        <begin position="810"/>
        <end position="821"/>
    </location>
</feature>
<feature type="transmembrane region" description="Helical" evidence="7">
    <location>
        <begin position="761"/>
        <end position="781"/>
    </location>
</feature>
<evidence type="ECO:0000256" key="5">
    <source>
        <dbReference type="PROSITE-ProRule" id="PRU01379"/>
    </source>
</evidence>
<reference evidence="10" key="1">
    <citation type="submission" date="2021-02" db="EMBL/GenBank/DDBJ databases">
        <authorList>
            <person name="Palmer J.M."/>
        </authorList>
    </citation>
    <scope>NUCLEOTIDE SEQUENCE</scope>
    <source>
        <strain evidence="10">SCRP734</strain>
    </source>
</reference>
<evidence type="ECO:0000256" key="7">
    <source>
        <dbReference type="SAM" id="Phobius"/>
    </source>
</evidence>
<feature type="compositionally biased region" description="Acidic residues" evidence="6">
    <location>
        <begin position="661"/>
        <end position="672"/>
    </location>
</feature>
<dbReference type="PANTHER" id="PTHR11705:SF138">
    <property type="entry name" value="PEPTIDASE M14 CARBOXYPEPTIDASE A DOMAIN-CONTAINING PROTEIN"/>
    <property type="match status" value="1"/>
</dbReference>
<accession>A0A8T1W7P9</accession>
<keyword evidence="11" id="KW-1185">Reference proteome</keyword>
<dbReference type="CDD" id="cd00596">
    <property type="entry name" value="Peptidase_M14_like"/>
    <property type="match status" value="1"/>
</dbReference>
<dbReference type="Pfam" id="PF00246">
    <property type="entry name" value="Peptidase_M14"/>
    <property type="match status" value="1"/>
</dbReference>
<evidence type="ECO:0000256" key="6">
    <source>
        <dbReference type="SAM" id="MobiDB-lite"/>
    </source>
</evidence>
<evidence type="ECO:0000256" key="3">
    <source>
        <dbReference type="ARBA" id="ARBA00022723"/>
    </source>
</evidence>
<evidence type="ECO:0000256" key="1">
    <source>
        <dbReference type="ARBA" id="ARBA00001947"/>
    </source>
</evidence>
<feature type="region of interest" description="Disordered" evidence="6">
    <location>
        <begin position="613"/>
        <end position="739"/>
    </location>
</feature>
<comment type="similarity">
    <text evidence="2 5">Belongs to the peptidase M14 family.</text>
</comment>
<feature type="compositionally biased region" description="Low complexity" evidence="6">
    <location>
        <begin position="673"/>
        <end position="698"/>
    </location>
</feature>
<dbReference type="Proteomes" id="UP000694044">
    <property type="component" value="Unassembled WGS sequence"/>
</dbReference>
<dbReference type="PANTHER" id="PTHR11705">
    <property type="entry name" value="PROTEASE FAMILY M14 CARBOXYPEPTIDASE A,B"/>
    <property type="match status" value="1"/>
</dbReference>
<comment type="cofactor">
    <cofactor evidence="1">
        <name>Zn(2+)</name>
        <dbReference type="ChEBI" id="CHEBI:29105"/>
    </cofactor>
</comment>
<gene>
    <name evidence="10" type="ORF">PHYPSEUDO_010646</name>
</gene>
<protein>
    <recommendedName>
        <fullName evidence="9">Peptidase M14 domain-containing protein</fullName>
    </recommendedName>
</protein>